<gene>
    <name evidence="11" type="ORF">NEOLI_000284</name>
</gene>
<keyword evidence="12" id="KW-1185">Reference proteome</keyword>
<evidence type="ECO:0000313" key="12">
    <source>
        <dbReference type="Proteomes" id="UP000186594"/>
    </source>
</evidence>
<feature type="domain" description="Helicase ATP-binding" evidence="9">
    <location>
        <begin position="147"/>
        <end position="342"/>
    </location>
</feature>
<dbReference type="CDD" id="cd18787">
    <property type="entry name" value="SF2_C_DEAD"/>
    <property type="match status" value="1"/>
</dbReference>
<dbReference type="GO" id="GO:0003723">
    <property type="term" value="F:RNA binding"/>
    <property type="evidence" value="ECO:0007669"/>
    <property type="project" value="UniProtKB-UniRule"/>
</dbReference>
<comment type="caution">
    <text evidence="11">The sequence shown here is derived from an EMBL/GenBank/DDBJ whole genome shotgun (WGS) entry which is preliminary data.</text>
</comment>
<dbReference type="Pfam" id="PF00270">
    <property type="entry name" value="DEAD"/>
    <property type="match status" value="1"/>
</dbReference>
<dbReference type="STRING" id="1198029.A0A1U7LVG4"/>
<evidence type="ECO:0000313" key="11">
    <source>
        <dbReference type="EMBL" id="OLL26563.1"/>
    </source>
</evidence>
<keyword evidence="2 6" id="KW-0378">Hydrolase</keyword>
<protein>
    <recommendedName>
        <fullName evidence="7">ATP-dependent RNA helicase</fullName>
        <ecNumber evidence="7">3.6.4.13</ecNumber>
    </recommendedName>
</protein>
<feature type="domain" description="Helicase C-terminal" evidence="10">
    <location>
        <begin position="373"/>
        <end position="526"/>
    </location>
</feature>
<evidence type="ECO:0000256" key="5">
    <source>
        <dbReference type="ARBA" id="ARBA00022884"/>
    </source>
</evidence>
<keyword evidence="1 6" id="KW-0547">Nucleotide-binding</keyword>
<accession>A0A1U7LVG4</accession>
<dbReference type="AlphaFoldDB" id="A0A1U7LVG4"/>
<dbReference type="SUPFAM" id="SSF52540">
    <property type="entry name" value="P-loop containing nucleoside triphosphate hydrolases"/>
    <property type="match status" value="1"/>
</dbReference>
<proteinExistence type="inferred from homology"/>
<feature type="region of interest" description="Disordered" evidence="8">
    <location>
        <begin position="1"/>
        <end position="76"/>
    </location>
</feature>
<evidence type="ECO:0000256" key="2">
    <source>
        <dbReference type="ARBA" id="ARBA00022801"/>
    </source>
</evidence>
<dbReference type="OMA" id="HEVKAFD"/>
<dbReference type="Gene3D" id="3.40.50.300">
    <property type="entry name" value="P-loop containing nucleotide triphosphate hydrolases"/>
    <property type="match status" value="2"/>
</dbReference>
<dbReference type="GO" id="GO:0005524">
    <property type="term" value="F:ATP binding"/>
    <property type="evidence" value="ECO:0007669"/>
    <property type="project" value="UniProtKB-UniRule"/>
</dbReference>
<evidence type="ECO:0000256" key="3">
    <source>
        <dbReference type="ARBA" id="ARBA00022806"/>
    </source>
</evidence>
<dbReference type="CDD" id="cd17956">
    <property type="entry name" value="DEADc_DDX51"/>
    <property type="match status" value="1"/>
</dbReference>
<reference evidence="11 12" key="1">
    <citation type="submission" date="2016-04" db="EMBL/GenBank/DDBJ databases">
        <title>Evolutionary innovation and constraint leading to complex multicellularity in the Ascomycota.</title>
        <authorList>
            <person name="Cisse O."/>
            <person name="Nguyen A."/>
            <person name="Hewitt D.A."/>
            <person name="Jedd G."/>
            <person name="Stajich J.E."/>
        </authorList>
    </citation>
    <scope>NUCLEOTIDE SEQUENCE [LARGE SCALE GENOMIC DNA]</scope>
    <source>
        <strain evidence="11 12">DAH-3</strain>
    </source>
</reference>
<dbReference type="PROSITE" id="PS00039">
    <property type="entry name" value="DEAD_ATP_HELICASE"/>
    <property type="match status" value="1"/>
</dbReference>
<comment type="function">
    <text evidence="7">RNA helicase.</text>
</comment>
<feature type="compositionally biased region" description="Polar residues" evidence="8">
    <location>
        <begin position="42"/>
        <end position="55"/>
    </location>
</feature>
<feature type="compositionally biased region" description="Basic residues" evidence="8">
    <location>
        <begin position="8"/>
        <end position="23"/>
    </location>
</feature>
<dbReference type="GO" id="GO:0003724">
    <property type="term" value="F:RNA helicase activity"/>
    <property type="evidence" value="ECO:0007669"/>
    <property type="project" value="UniProtKB-EC"/>
</dbReference>
<feature type="compositionally biased region" description="Basic and acidic residues" evidence="8">
    <location>
        <begin position="24"/>
        <end position="33"/>
    </location>
</feature>
<comment type="domain">
    <text evidence="7">The Q motif is unique to and characteristic of the DEAD box family of RNA helicases and controls ATP binding and hydrolysis.</text>
</comment>
<dbReference type="InterPro" id="IPR027417">
    <property type="entry name" value="P-loop_NTPase"/>
</dbReference>
<evidence type="ECO:0000259" key="10">
    <source>
        <dbReference type="PROSITE" id="PS51194"/>
    </source>
</evidence>
<dbReference type="InterPro" id="IPR000629">
    <property type="entry name" value="RNA-helicase_DEAD-box_CS"/>
</dbReference>
<sequence length="539" mass="59896">MAASVKTKDKKIPHKLNQKRKRKDYGDGNRDQEVEVDDNGLSDAQTAKFHSSQQEKIAKEPKTIEAEQETAPSGDLEAFPDLSLESSQAAFVKLDSSAGLPEWLRHPIILDANEPILFSDLAISSRLLSRLRQEKLEFAFAVQAKVWNLLKEPGDLCICAPTGSGKTLSYGIPALSSRTVPRIRALILVPTKELVMQIHRVMEFFAGGSGLLVGTFGIKSFVTEQESFPGLDIVITTPGRLVSHIESTPFFSLQHLQYLIIDEADRLLHSRFQNWVAIVISAIHSPSLSSNSVVSESFLTLFDDTILSNPHSLKCRKMIFSATQTRNLESLTGLKLSFPRMIISDVRMKDDDLISYLPSTLCEKFYRVSTDAKPLHLFSLLQNQPSVLVFAKSTDTASRLHKLLSYCDIQSGLYSSDNASRKPLLSKFSGGSIHVLICTDLMARGIDLQVQRVINYDLPRDIGQYVHRVGRTARAGKDGLALTLVEKGQEKWVEQSIVNGIGRSNEVEWADGKIDERCPTLYKEAMAKLKVEILGGRAL</sequence>
<dbReference type="GO" id="GO:0016787">
    <property type="term" value="F:hydrolase activity"/>
    <property type="evidence" value="ECO:0007669"/>
    <property type="project" value="UniProtKB-KW"/>
</dbReference>
<dbReference type="EMBL" id="LXFE01000167">
    <property type="protein sequence ID" value="OLL26563.1"/>
    <property type="molecule type" value="Genomic_DNA"/>
</dbReference>
<dbReference type="PROSITE" id="PS51194">
    <property type="entry name" value="HELICASE_CTER"/>
    <property type="match status" value="1"/>
</dbReference>
<comment type="similarity">
    <text evidence="6">Belongs to the DEAD box helicase family.</text>
</comment>
<evidence type="ECO:0000259" key="9">
    <source>
        <dbReference type="PROSITE" id="PS51192"/>
    </source>
</evidence>
<dbReference type="PROSITE" id="PS51192">
    <property type="entry name" value="HELICASE_ATP_BIND_1"/>
    <property type="match status" value="1"/>
</dbReference>
<dbReference type="Proteomes" id="UP000186594">
    <property type="component" value="Unassembled WGS sequence"/>
</dbReference>
<evidence type="ECO:0000256" key="1">
    <source>
        <dbReference type="ARBA" id="ARBA00022741"/>
    </source>
</evidence>
<dbReference type="InterPro" id="IPR014001">
    <property type="entry name" value="Helicase_ATP-bd"/>
</dbReference>
<keyword evidence="5 7" id="KW-0694">RNA-binding</keyword>
<evidence type="ECO:0000256" key="7">
    <source>
        <dbReference type="RuleBase" id="RU365068"/>
    </source>
</evidence>
<dbReference type="InterPro" id="IPR011545">
    <property type="entry name" value="DEAD/DEAH_box_helicase_dom"/>
</dbReference>
<dbReference type="InterPro" id="IPR001650">
    <property type="entry name" value="Helicase_C-like"/>
</dbReference>
<dbReference type="OrthoDB" id="3370at2759"/>
<dbReference type="Pfam" id="PF00271">
    <property type="entry name" value="Helicase_C"/>
    <property type="match status" value="1"/>
</dbReference>
<dbReference type="EC" id="3.6.4.13" evidence="7"/>
<keyword evidence="4 6" id="KW-0067">ATP-binding</keyword>
<keyword evidence="3 6" id="KW-0347">Helicase</keyword>
<evidence type="ECO:0000256" key="6">
    <source>
        <dbReference type="RuleBase" id="RU000492"/>
    </source>
</evidence>
<comment type="catalytic activity">
    <reaction evidence="7">
        <text>ATP + H2O = ADP + phosphate + H(+)</text>
        <dbReference type="Rhea" id="RHEA:13065"/>
        <dbReference type="ChEBI" id="CHEBI:15377"/>
        <dbReference type="ChEBI" id="CHEBI:15378"/>
        <dbReference type="ChEBI" id="CHEBI:30616"/>
        <dbReference type="ChEBI" id="CHEBI:43474"/>
        <dbReference type="ChEBI" id="CHEBI:456216"/>
        <dbReference type="EC" id="3.6.4.13"/>
    </reaction>
</comment>
<dbReference type="SMART" id="SM00487">
    <property type="entry name" value="DEXDc"/>
    <property type="match status" value="1"/>
</dbReference>
<feature type="compositionally biased region" description="Basic and acidic residues" evidence="8">
    <location>
        <begin position="56"/>
        <end position="65"/>
    </location>
</feature>
<evidence type="ECO:0000256" key="8">
    <source>
        <dbReference type="SAM" id="MobiDB-lite"/>
    </source>
</evidence>
<dbReference type="SMART" id="SM00490">
    <property type="entry name" value="HELICc"/>
    <property type="match status" value="1"/>
</dbReference>
<name>A0A1U7LVG4_NEOID</name>
<organism evidence="11 12">
    <name type="scientific">Neolecta irregularis (strain DAH-3)</name>
    <dbReference type="NCBI Taxonomy" id="1198029"/>
    <lineage>
        <taxon>Eukaryota</taxon>
        <taxon>Fungi</taxon>
        <taxon>Dikarya</taxon>
        <taxon>Ascomycota</taxon>
        <taxon>Taphrinomycotina</taxon>
        <taxon>Neolectales</taxon>
        <taxon>Neolectaceae</taxon>
        <taxon>Neolecta</taxon>
    </lineage>
</organism>
<evidence type="ECO:0000256" key="4">
    <source>
        <dbReference type="ARBA" id="ARBA00022840"/>
    </source>
</evidence>
<dbReference type="PANTHER" id="PTHR24031">
    <property type="entry name" value="RNA HELICASE"/>
    <property type="match status" value="1"/>
</dbReference>